<keyword evidence="1" id="KW-0812">Transmembrane</keyword>
<name>Q74N80_NANEQ</name>
<feature type="transmembrane region" description="Helical" evidence="1">
    <location>
        <begin position="26"/>
        <end position="48"/>
    </location>
</feature>
<sequence>MLAIIKETIASSLAVIDKLVLPFPLILWYLSVFLFINLFFYGLLIFLSKKKSIDIEIKECNWFFYSVFFAIMSKLHLPLYCIKVPKTKEIARIYLFVISIIGLFAVNDILKEYIIFFIVSRLIPWQILHFYFYSIIEKDPEKILKKKFEPLTDGDYIIQYLFEKDIYLPIGLIIIEFFLDLPYKIAIPSLILIFWSLYDKILKFFI</sequence>
<dbReference type="EMBL" id="AE017199">
    <property type="protein sequence ID" value="AAR38949.1"/>
    <property type="molecule type" value="Genomic_DNA"/>
</dbReference>
<keyword evidence="1" id="KW-0472">Membrane</keyword>
<dbReference type="KEGG" id="neq:NEQ094"/>
<dbReference type="EnsemblBacteria" id="AAR38949">
    <property type="protein sequence ID" value="AAR38949"/>
    <property type="gene ID" value="NEQ094"/>
</dbReference>
<dbReference type="BioCyc" id="NEQU228908:GJB6-102-MONOMER"/>
<keyword evidence="1" id="KW-1133">Transmembrane helix</keyword>
<accession>Q74N80</accession>
<feature type="transmembrane region" description="Helical" evidence="1">
    <location>
        <begin position="60"/>
        <end position="77"/>
    </location>
</feature>
<dbReference type="AlphaFoldDB" id="Q74N80"/>
<proteinExistence type="predicted"/>
<dbReference type="Proteomes" id="UP000000578">
    <property type="component" value="Chromosome"/>
</dbReference>
<reference evidence="2 3" key="1">
    <citation type="journal article" date="2003" name="Proc. Natl. Acad. Sci. U.S.A.">
        <title>The genome of Nanoarchaeum equitans: insights into early archaeal evolution and derived parasitism.</title>
        <authorList>
            <person name="Waters E."/>
            <person name="Hohn M.J."/>
            <person name="Ahel I."/>
            <person name="Graham D.E."/>
            <person name="Adams M.D."/>
            <person name="Barnstead M."/>
            <person name="Beeson K.Y."/>
            <person name="Bibbs L."/>
            <person name="Bolanos R."/>
            <person name="Keller M."/>
            <person name="Kretz K."/>
            <person name="Lin X."/>
            <person name="Mathur E."/>
            <person name="Ni J."/>
            <person name="Podar M."/>
            <person name="Richardson T."/>
            <person name="Sutton G.G."/>
            <person name="Simon M."/>
            <person name="Soll D."/>
            <person name="Stetter K.O."/>
            <person name="Short J.M."/>
            <person name="Noordewier M."/>
        </authorList>
    </citation>
    <scope>NUCLEOTIDE SEQUENCE [LARGE SCALE GENOMIC DNA]</scope>
    <source>
        <strain evidence="2 3">Kin4-M</strain>
    </source>
</reference>
<organism evidence="2 3">
    <name type="scientific">Nanoarchaeum equitans (strain Kin4-M)</name>
    <dbReference type="NCBI Taxonomy" id="228908"/>
    <lineage>
        <taxon>Archaea</taxon>
        <taxon>Nanobdellota</taxon>
        <taxon>Candidatus Nanoarchaeia</taxon>
        <taxon>Nanoarchaeales</taxon>
        <taxon>Nanoarchaeaceae</taxon>
        <taxon>Nanoarchaeum</taxon>
    </lineage>
</organism>
<keyword evidence="3" id="KW-1185">Reference proteome</keyword>
<evidence type="ECO:0000313" key="2">
    <source>
        <dbReference type="EMBL" id="AAR38949.1"/>
    </source>
</evidence>
<gene>
    <name evidence="2" type="ordered locus">NEQ094</name>
</gene>
<evidence type="ECO:0000313" key="3">
    <source>
        <dbReference type="Proteomes" id="UP000000578"/>
    </source>
</evidence>
<feature type="transmembrane region" description="Helical" evidence="1">
    <location>
        <begin position="166"/>
        <end position="198"/>
    </location>
</feature>
<protein>
    <submittedName>
        <fullName evidence="2">NEQ094</fullName>
    </submittedName>
</protein>
<feature type="transmembrane region" description="Helical" evidence="1">
    <location>
        <begin position="89"/>
        <end position="106"/>
    </location>
</feature>
<evidence type="ECO:0000256" key="1">
    <source>
        <dbReference type="SAM" id="Phobius"/>
    </source>
</evidence>
<feature type="transmembrane region" description="Helical" evidence="1">
    <location>
        <begin position="113"/>
        <end position="136"/>
    </location>
</feature>
<dbReference type="HOGENOM" id="CLU_1329499_0_0_2"/>